<protein>
    <submittedName>
        <fullName evidence="1">Iota-carrageenase</fullName>
    </submittedName>
</protein>
<keyword evidence="2" id="KW-1185">Reference proteome</keyword>
<dbReference type="InterPro" id="IPR012334">
    <property type="entry name" value="Pectin_lyas_fold"/>
</dbReference>
<dbReference type="InterPro" id="IPR011050">
    <property type="entry name" value="Pectin_lyase_fold/virulence"/>
</dbReference>
<dbReference type="Proteomes" id="UP000346198">
    <property type="component" value="Unassembled WGS sequence"/>
</dbReference>
<evidence type="ECO:0000313" key="2">
    <source>
        <dbReference type="Proteomes" id="UP000346198"/>
    </source>
</evidence>
<name>A0A6C2UFB1_9BACT</name>
<accession>A0A6C2UFB1</accession>
<evidence type="ECO:0000313" key="1">
    <source>
        <dbReference type="EMBL" id="VGO18563.1"/>
    </source>
</evidence>
<reference evidence="1 2" key="1">
    <citation type="submission" date="2019-04" db="EMBL/GenBank/DDBJ databases">
        <authorList>
            <person name="Van Vliet M D."/>
        </authorList>
    </citation>
    <scope>NUCLEOTIDE SEQUENCE [LARGE SCALE GENOMIC DNA]</scope>
    <source>
        <strain evidence="1 2">F21</strain>
    </source>
</reference>
<gene>
    <name evidence="1" type="primary">cgiA_10</name>
    <name evidence="1" type="ORF">SCARR_00616</name>
</gene>
<dbReference type="Gene3D" id="2.160.20.10">
    <property type="entry name" value="Single-stranded right-handed beta-helix, Pectin lyase-like"/>
    <property type="match status" value="1"/>
</dbReference>
<dbReference type="AlphaFoldDB" id="A0A6C2UFB1"/>
<organism evidence="1 2">
    <name type="scientific">Pontiella sulfatireligans</name>
    <dbReference type="NCBI Taxonomy" id="2750658"/>
    <lineage>
        <taxon>Bacteria</taxon>
        <taxon>Pseudomonadati</taxon>
        <taxon>Kiritimatiellota</taxon>
        <taxon>Kiritimatiellia</taxon>
        <taxon>Kiritimatiellales</taxon>
        <taxon>Pontiellaceae</taxon>
        <taxon>Pontiella</taxon>
    </lineage>
</organism>
<sequence length="448" mass="48848">MHLINYGIIPMKRILIILAMLAVIPSVNAAYKETMDPNGLTKNLKKDFGMVDDNAKSDQSEKLQEAIDAVSKKGGGRLILPKGTYSFTGITMKSDVHLMIEKDTVIKPWWPANTKTQLFSLNGDLEHIENVSIRGVDGPFIVDYSNRGSIAGESIRTVNCRRVKNFLISDMTIKDSYTTYCALSFTSAKNKNGMTNTDVMVPTDGWVGNLLCTDSSPGYGLLQMHAGRRIDFENLSSIGGGPAFRLETGGGGEHGGIHDITAKNIYCENGAQAVLMGPHTSQNGLVMIDGVTVKSCSWAVTMGPGFVEEKNKSNPDIKRGCFADGSTVKNIHAIFGTNACISTKSISSVPKEYLKLIRVDKPDRKQKRVRGPSIGVVSDGTQGSWLPVIENVTQEGFKHNKGVTKTSRDNRSSMEKVLKGLPVLEEFEALKKEYAAASPKKSSKKKKH</sequence>
<dbReference type="SUPFAM" id="SSF51126">
    <property type="entry name" value="Pectin lyase-like"/>
    <property type="match status" value="1"/>
</dbReference>
<dbReference type="EMBL" id="CAAHFH010000001">
    <property type="protein sequence ID" value="VGO18563.1"/>
    <property type="molecule type" value="Genomic_DNA"/>
</dbReference>
<proteinExistence type="predicted"/>